<dbReference type="Proteomes" id="UP000324222">
    <property type="component" value="Unassembled WGS sequence"/>
</dbReference>
<comment type="caution">
    <text evidence="1">The sequence shown here is derived from an EMBL/GenBank/DDBJ whole genome shotgun (WGS) entry which is preliminary data.</text>
</comment>
<proteinExistence type="predicted"/>
<reference evidence="1 2" key="1">
    <citation type="submission" date="2019-05" db="EMBL/GenBank/DDBJ databases">
        <title>Another draft genome of Portunus trituberculatus and its Hox gene families provides insights of decapod evolution.</title>
        <authorList>
            <person name="Jeong J.-H."/>
            <person name="Song I."/>
            <person name="Kim S."/>
            <person name="Choi T."/>
            <person name="Kim D."/>
            <person name="Ryu S."/>
            <person name="Kim W."/>
        </authorList>
    </citation>
    <scope>NUCLEOTIDE SEQUENCE [LARGE SCALE GENOMIC DNA]</scope>
    <source>
        <tissue evidence="1">Muscle</tissue>
    </source>
</reference>
<protein>
    <submittedName>
        <fullName evidence="1">Uncharacterized protein</fullName>
    </submittedName>
</protein>
<evidence type="ECO:0000313" key="2">
    <source>
        <dbReference type="Proteomes" id="UP000324222"/>
    </source>
</evidence>
<dbReference type="AlphaFoldDB" id="A0A5B7D8F8"/>
<dbReference type="EMBL" id="VSRR010000602">
    <property type="protein sequence ID" value="MPC17579.1"/>
    <property type="molecule type" value="Genomic_DNA"/>
</dbReference>
<accession>A0A5B7D8F8</accession>
<evidence type="ECO:0000313" key="1">
    <source>
        <dbReference type="EMBL" id="MPC17579.1"/>
    </source>
</evidence>
<name>A0A5B7D8F8_PORTR</name>
<keyword evidence="2" id="KW-1185">Reference proteome</keyword>
<organism evidence="1 2">
    <name type="scientific">Portunus trituberculatus</name>
    <name type="common">Swimming crab</name>
    <name type="synonym">Neptunus trituberculatus</name>
    <dbReference type="NCBI Taxonomy" id="210409"/>
    <lineage>
        <taxon>Eukaryota</taxon>
        <taxon>Metazoa</taxon>
        <taxon>Ecdysozoa</taxon>
        <taxon>Arthropoda</taxon>
        <taxon>Crustacea</taxon>
        <taxon>Multicrustacea</taxon>
        <taxon>Malacostraca</taxon>
        <taxon>Eumalacostraca</taxon>
        <taxon>Eucarida</taxon>
        <taxon>Decapoda</taxon>
        <taxon>Pleocyemata</taxon>
        <taxon>Brachyura</taxon>
        <taxon>Eubrachyura</taxon>
        <taxon>Portunoidea</taxon>
        <taxon>Portunidae</taxon>
        <taxon>Portuninae</taxon>
        <taxon>Portunus</taxon>
    </lineage>
</organism>
<sequence>MGEDIFEEGRSWANTVGCTTDSTPAMLGCRYGFHAKVKAANSNVSKMHYMIHRYAITVEALPPPQNRM</sequence>
<gene>
    <name evidence="1" type="ORF">E2C01_010442</name>
</gene>